<reference evidence="2" key="1">
    <citation type="submission" date="2022-09" db="EMBL/GenBank/DDBJ databases">
        <title>Actin cytoskeleton and complex cell architecture in an #Asgard archaeon.</title>
        <authorList>
            <person name="Ponce Toledo R.I."/>
            <person name="Schleper C."/>
            <person name="Rodrigues Oliveira T."/>
            <person name="Wollweber F."/>
            <person name="Xu J."/>
            <person name="Rittmann S."/>
            <person name="Klingl A."/>
            <person name="Pilhofer M."/>
        </authorList>
    </citation>
    <scope>NUCLEOTIDE SEQUENCE</scope>
    <source>
        <strain evidence="2">B-35</strain>
    </source>
</reference>
<keyword evidence="3" id="KW-1185">Reference proteome</keyword>
<protein>
    <submittedName>
        <fullName evidence="2">Uncharacterized protein</fullName>
    </submittedName>
</protein>
<keyword evidence="1" id="KW-0472">Membrane</keyword>
<keyword evidence="1" id="KW-1133">Transmembrane helix</keyword>
<evidence type="ECO:0000313" key="3">
    <source>
        <dbReference type="Proteomes" id="UP001208689"/>
    </source>
</evidence>
<feature type="transmembrane region" description="Helical" evidence="1">
    <location>
        <begin position="119"/>
        <end position="138"/>
    </location>
</feature>
<evidence type="ECO:0000256" key="1">
    <source>
        <dbReference type="SAM" id="Phobius"/>
    </source>
</evidence>
<name>A0ABY6I059_9ARCH</name>
<organism evidence="2 3">
    <name type="scientific">Candidatus Lokiarchaeum ossiferum</name>
    <dbReference type="NCBI Taxonomy" id="2951803"/>
    <lineage>
        <taxon>Archaea</taxon>
        <taxon>Promethearchaeati</taxon>
        <taxon>Promethearchaeota</taxon>
        <taxon>Promethearchaeia</taxon>
        <taxon>Promethearchaeales</taxon>
        <taxon>Promethearchaeaceae</taxon>
        <taxon>Candidatus Lokiarchaeum</taxon>
    </lineage>
</organism>
<keyword evidence="1" id="KW-0812">Transmembrane</keyword>
<dbReference type="Proteomes" id="UP001208689">
    <property type="component" value="Chromosome"/>
</dbReference>
<gene>
    <name evidence="2" type="ORF">NEF87_004792</name>
</gene>
<feature type="transmembrane region" description="Helical" evidence="1">
    <location>
        <begin position="159"/>
        <end position="178"/>
    </location>
</feature>
<feature type="transmembrane region" description="Helical" evidence="1">
    <location>
        <begin position="94"/>
        <end position="113"/>
    </location>
</feature>
<dbReference type="EMBL" id="CP104013">
    <property type="protein sequence ID" value="UYP48507.1"/>
    <property type="molecule type" value="Genomic_DNA"/>
</dbReference>
<sequence>MGYFIYLVLLFPLRRFLSRVLELVGHFIPPLLTISLKLDQFSTIFHEICHYGMNKLMFIPVSLEDISFSDNLQSGSVRINYDTATHYRFSLMKCFLISLAPLFIGTWIVLFLVSKWDGTSLGGKIGLGLAICCLILGLQPSNADIKCIYIYGVTKRPWLALRQVICMGLASLFYLWQADFFMQFYVLVPILFEITVILAIFILLDLICYGLDEVLRFLKNRTIQMTFNRSLHIRKYKIPLFAKPVIKQSRMNNLQENSQ</sequence>
<feature type="transmembrane region" description="Helical" evidence="1">
    <location>
        <begin position="184"/>
        <end position="211"/>
    </location>
</feature>
<evidence type="ECO:0000313" key="2">
    <source>
        <dbReference type="EMBL" id="UYP48507.1"/>
    </source>
</evidence>
<accession>A0ABY6I059</accession>
<proteinExistence type="predicted"/>